<evidence type="ECO:0000256" key="3">
    <source>
        <dbReference type="ARBA" id="ARBA00022801"/>
    </source>
</evidence>
<protein>
    <submittedName>
        <fullName evidence="6">COesterase domain-containing protein</fullName>
    </submittedName>
</protein>
<organism evidence="5 6">
    <name type="scientific">Parastrongyloides trichosuri</name>
    <name type="common">Possum-specific nematode worm</name>
    <dbReference type="NCBI Taxonomy" id="131310"/>
    <lineage>
        <taxon>Eukaryota</taxon>
        <taxon>Metazoa</taxon>
        <taxon>Ecdysozoa</taxon>
        <taxon>Nematoda</taxon>
        <taxon>Chromadorea</taxon>
        <taxon>Rhabditida</taxon>
        <taxon>Tylenchina</taxon>
        <taxon>Panagrolaimomorpha</taxon>
        <taxon>Strongyloidoidea</taxon>
        <taxon>Strongyloididae</taxon>
        <taxon>Parastrongyloides</taxon>
    </lineage>
</organism>
<proteinExistence type="inferred from homology"/>
<dbReference type="Proteomes" id="UP000038045">
    <property type="component" value="Unplaced"/>
</dbReference>
<evidence type="ECO:0000313" key="5">
    <source>
        <dbReference type="Proteomes" id="UP000038045"/>
    </source>
</evidence>
<keyword evidence="2" id="KW-0719">Serine esterase</keyword>
<keyword evidence="3" id="KW-0378">Hydrolase</keyword>
<dbReference type="Gene3D" id="3.40.50.1820">
    <property type="entry name" value="alpha/beta hydrolase"/>
    <property type="match status" value="1"/>
</dbReference>
<dbReference type="GO" id="GO:0006581">
    <property type="term" value="P:acetylcholine catabolic process"/>
    <property type="evidence" value="ECO:0007669"/>
    <property type="project" value="TreeGrafter"/>
</dbReference>
<evidence type="ECO:0000313" key="6">
    <source>
        <dbReference type="WBParaSite" id="PTRK_0000691200.1"/>
    </source>
</evidence>
<accession>A0A0N4ZGK4</accession>
<dbReference type="Pfam" id="PF00135">
    <property type="entry name" value="COesterase"/>
    <property type="match status" value="1"/>
</dbReference>
<dbReference type="GO" id="GO:0005615">
    <property type="term" value="C:extracellular space"/>
    <property type="evidence" value="ECO:0007669"/>
    <property type="project" value="TreeGrafter"/>
</dbReference>
<dbReference type="InterPro" id="IPR050654">
    <property type="entry name" value="AChE-related_enzymes"/>
</dbReference>
<evidence type="ECO:0000256" key="2">
    <source>
        <dbReference type="ARBA" id="ARBA00022487"/>
    </source>
</evidence>
<name>A0A0N4ZGK4_PARTI</name>
<dbReference type="GO" id="GO:0019695">
    <property type="term" value="P:choline metabolic process"/>
    <property type="evidence" value="ECO:0007669"/>
    <property type="project" value="TreeGrafter"/>
</dbReference>
<sequence length="309" mass="35884">MIAQNDMKTNVDLVIGKVANESTLFMPFILNNDECNRKYNSTLSIYNETNQCYMNNNNLTEISKVVTKVLKLPEDYSPKIEAIYNVTEDSRDQVSRILSDVMFDCDIIKFALEYVNKTIAENIYFYEYRWNSSINPFPNWMGIVHGSDLELIFGYPYIDPSRYGNKTFLQNKEKKSSEKIMMLFGQFANQTNENEIWKAYNFTSNQALLIDEQFEKLNFNGSELQGLDNIKYETFISNTCNKLYALVDEYMNKTYVEATTSDENIMNNTLVNSSLIDQTNYTYSLFVDGCEFNNTRVCPPNITDVKTEL</sequence>
<evidence type="ECO:0000256" key="1">
    <source>
        <dbReference type="ARBA" id="ARBA00005964"/>
    </source>
</evidence>
<feature type="domain" description="Carboxylesterase type B" evidence="4">
    <location>
        <begin position="6"/>
        <end position="215"/>
    </location>
</feature>
<dbReference type="InterPro" id="IPR002018">
    <property type="entry name" value="CarbesteraseB"/>
</dbReference>
<evidence type="ECO:0000259" key="4">
    <source>
        <dbReference type="Pfam" id="PF00135"/>
    </source>
</evidence>
<dbReference type="PANTHER" id="PTHR43918:SF4">
    <property type="entry name" value="CARBOXYLIC ESTER HYDROLASE"/>
    <property type="match status" value="1"/>
</dbReference>
<dbReference type="GO" id="GO:0003990">
    <property type="term" value="F:acetylcholinesterase activity"/>
    <property type="evidence" value="ECO:0007669"/>
    <property type="project" value="TreeGrafter"/>
</dbReference>
<reference evidence="6" key="1">
    <citation type="submission" date="2017-02" db="UniProtKB">
        <authorList>
            <consortium name="WormBaseParasite"/>
        </authorList>
    </citation>
    <scope>IDENTIFICATION</scope>
</reference>
<dbReference type="PANTHER" id="PTHR43918">
    <property type="entry name" value="ACETYLCHOLINESTERASE"/>
    <property type="match status" value="1"/>
</dbReference>
<comment type="similarity">
    <text evidence="1">Belongs to the type-B carboxylesterase/lipase family.</text>
</comment>
<dbReference type="SUPFAM" id="SSF53474">
    <property type="entry name" value="alpha/beta-Hydrolases"/>
    <property type="match status" value="1"/>
</dbReference>
<dbReference type="STRING" id="131310.A0A0N4ZGK4"/>
<dbReference type="GO" id="GO:0005886">
    <property type="term" value="C:plasma membrane"/>
    <property type="evidence" value="ECO:0007669"/>
    <property type="project" value="TreeGrafter"/>
</dbReference>
<dbReference type="WBParaSite" id="PTRK_0000691200.1">
    <property type="protein sequence ID" value="PTRK_0000691200.1"/>
    <property type="gene ID" value="PTRK_0000691200"/>
</dbReference>
<dbReference type="InterPro" id="IPR029058">
    <property type="entry name" value="AB_hydrolase_fold"/>
</dbReference>
<dbReference type="AlphaFoldDB" id="A0A0N4ZGK4"/>
<keyword evidence="5" id="KW-1185">Reference proteome</keyword>